<keyword evidence="4" id="KW-1185">Reference proteome</keyword>
<dbReference type="Proteomes" id="UP001159042">
    <property type="component" value="Unassembled WGS sequence"/>
</dbReference>
<feature type="region of interest" description="Disordered" evidence="2">
    <location>
        <begin position="90"/>
        <end position="144"/>
    </location>
</feature>
<feature type="compositionally biased region" description="Polar residues" evidence="2">
    <location>
        <begin position="97"/>
        <end position="109"/>
    </location>
</feature>
<keyword evidence="1" id="KW-0175">Coiled coil</keyword>
<feature type="coiled-coil region" evidence="1">
    <location>
        <begin position="191"/>
        <end position="250"/>
    </location>
</feature>
<evidence type="ECO:0000256" key="2">
    <source>
        <dbReference type="SAM" id="MobiDB-lite"/>
    </source>
</evidence>
<dbReference type="AlphaFoldDB" id="A0AAV8VIZ4"/>
<name>A0AAV8VIZ4_9CUCU</name>
<evidence type="ECO:0000256" key="1">
    <source>
        <dbReference type="SAM" id="Coils"/>
    </source>
</evidence>
<evidence type="ECO:0000313" key="4">
    <source>
        <dbReference type="Proteomes" id="UP001159042"/>
    </source>
</evidence>
<comment type="caution">
    <text evidence="3">The sequence shown here is derived from an EMBL/GenBank/DDBJ whole genome shotgun (WGS) entry which is preliminary data.</text>
</comment>
<organism evidence="3 4">
    <name type="scientific">Exocentrus adspersus</name>
    <dbReference type="NCBI Taxonomy" id="1586481"/>
    <lineage>
        <taxon>Eukaryota</taxon>
        <taxon>Metazoa</taxon>
        <taxon>Ecdysozoa</taxon>
        <taxon>Arthropoda</taxon>
        <taxon>Hexapoda</taxon>
        <taxon>Insecta</taxon>
        <taxon>Pterygota</taxon>
        <taxon>Neoptera</taxon>
        <taxon>Endopterygota</taxon>
        <taxon>Coleoptera</taxon>
        <taxon>Polyphaga</taxon>
        <taxon>Cucujiformia</taxon>
        <taxon>Chrysomeloidea</taxon>
        <taxon>Cerambycidae</taxon>
        <taxon>Lamiinae</taxon>
        <taxon>Acanthocinini</taxon>
        <taxon>Exocentrus</taxon>
    </lineage>
</organism>
<protein>
    <submittedName>
        <fullName evidence="3">Uncharacterized protein</fullName>
    </submittedName>
</protein>
<evidence type="ECO:0000313" key="3">
    <source>
        <dbReference type="EMBL" id="KAJ8914095.1"/>
    </source>
</evidence>
<dbReference type="EMBL" id="JANEYG010000080">
    <property type="protein sequence ID" value="KAJ8914095.1"/>
    <property type="molecule type" value="Genomic_DNA"/>
</dbReference>
<gene>
    <name evidence="3" type="ORF">NQ315_014291</name>
</gene>
<proteinExistence type="predicted"/>
<sequence>MTLQSVNLFIVYTQSACKSTCNLQSSKMSFLSAEVRLELEETNQRRQLESEEVGNMSRTGIGALINEAISEEVNINMALEAVKSLEEASLAGPSISKGRSTSKGPSTSRGVKRPASAAAGGNNEADSEDDFIEPSQNIPATRPAAALRIRGKNLSLVRKVARAPSPTDSIFSSSSSSSAPKSLNEGWMAILEEELQRREEFNRRFEGQRQDNKKKIKATDDLLSRIKGEKKSLRAHKEAIREQLRLLDAQELFLDKRERSATEKKREYEAIDAKFNKINKL</sequence>
<reference evidence="3 4" key="1">
    <citation type="journal article" date="2023" name="Insect Mol. Biol.">
        <title>Genome sequencing provides insights into the evolution of gene families encoding plant cell wall-degrading enzymes in longhorned beetles.</title>
        <authorList>
            <person name="Shin N.R."/>
            <person name="Okamura Y."/>
            <person name="Kirsch R."/>
            <person name="Pauchet Y."/>
        </authorList>
    </citation>
    <scope>NUCLEOTIDE SEQUENCE [LARGE SCALE GENOMIC DNA]</scope>
    <source>
        <strain evidence="3">EAD_L_NR</strain>
    </source>
</reference>
<accession>A0AAV8VIZ4</accession>